<evidence type="ECO:0000313" key="4">
    <source>
        <dbReference type="EMBL" id="GFG31811.1"/>
    </source>
</evidence>
<organism evidence="4 5">
    <name type="scientific">Coptotermes formosanus</name>
    <name type="common">Formosan subterranean termite</name>
    <dbReference type="NCBI Taxonomy" id="36987"/>
    <lineage>
        <taxon>Eukaryota</taxon>
        <taxon>Metazoa</taxon>
        <taxon>Ecdysozoa</taxon>
        <taxon>Arthropoda</taxon>
        <taxon>Hexapoda</taxon>
        <taxon>Insecta</taxon>
        <taxon>Pterygota</taxon>
        <taxon>Neoptera</taxon>
        <taxon>Polyneoptera</taxon>
        <taxon>Dictyoptera</taxon>
        <taxon>Blattodea</taxon>
        <taxon>Blattoidea</taxon>
        <taxon>Termitoidae</taxon>
        <taxon>Rhinotermitidae</taxon>
        <taxon>Coptotermes</taxon>
    </lineage>
</organism>
<accession>A0A6L2PGW1</accession>
<dbReference type="InterPro" id="IPR036875">
    <property type="entry name" value="Znf_CCHC_sf"/>
</dbReference>
<evidence type="ECO:0000259" key="3">
    <source>
        <dbReference type="PROSITE" id="PS50158"/>
    </source>
</evidence>
<dbReference type="EMBL" id="BLKM01007866">
    <property type="protein sequence ID" value="GFG31811.1"/>
    <property type="molecule type" value="Genomic_DNA"/>
</dbReference>
<dbReference type="SMART" id="SM00343">
    <property type="entry name" value="ZnF_C2HC"/>
    <property type="match status" value="2"/>
</dbReference>
<comment type="caution">
    <text evidence="4">The sequence shown here is derived from an EMBL/GenBank/DDBJ whole genome shotgun (WGS) entry which is preliminary data.</text>
</comment>
<evidence type="ECO:0000256" key="2">
    <source>
        <dbReference type="SAM" id="MobiDB-lite"/>
    </source>
</evidence>
<keyword evidence="1" id="KW-0862">Zinc</keyword>
<dbReference type="Pfam" id="PF00098">
    <property type="entry name" value="zf-CCHC"/>
    <property type="match status" value="1"/>
</dbReference>
<feature type="domain" description="CCHC-type" evidence="3">
    <location>
        <begin position="290"/>
        <end position="303"/>
    </location>
</feature>
<keyword evidence="5" id="KW-1185">Reference proteome</keyword>
<evidence type="ECO:0000313" key="5">
    <source>
        <dbReference type="Proteomes" id="UP000502823"/>
    </source>
</evidence>
<feature type="region of interest" description="Disordered" evidence="2">
    <location>
        <begin position="1"/>
        <end position="46"/>
    </location>
</feature>
<dbReference type="SUPFAM" id="SSF57756">
    <property type="entry name" value="Retrovirus zinc finger-like domains"/>
    <property type="match status" value="1"/>
</dbReference>
<dbReference type="InterPro" id="IPR001878">
    <property type="entry name" value="Znf_CCHC"/>
</dbReference>
<dbReference type="OrthoDB" id="427960at2759"/>
<gene>
    <name evidence="4" type="ORF">Cfor_00287</name>
</gene>
<feature type="compositionally biased region" description="Basic and acidic residues" evidence="2">
    <location>
        <begin position="1"/>
        <end position="12"/>
    </location>
</feature>
<dbReference type="GO" id="GO:0003676">
    <property type="term" value="F:nucleic acid binding"/>
    <property type="evidence" value="ECO:0007669"/>
    <property type="project" value="InterPro"/>
</dbReference>
<reference evidence="5" key="1">
    <citation type="submission" date="2020-01" db="EMBL/GenBank/DDBJ databases">
        <title>Draft genome sequence of the Termite Coptotermes fromosanus.</title>
        <authorList>
            <person name="Itakura S."/>
            <person name="Yosikawa Y."/>
            <person name="Umezawa K."/>
        </authorList>
    </citation>
    <scope>NUCLEOTIDE SEQUENCE [LARGE SCALE GENOMIC DNA]</scope>
</reference>
<dbReference type="GO" id="GO:0008270">
    <property type="term" value="F:zinc ion binding"/>
    <property type="evidence" value="ECO:0007669"/>
    <property type="project" value="UniProtKB-KW"/>
</dbReference>
<sequence>MGVRVAGEKGAEGESLQEGAAGGPPLGMDWASLPGSAPVEEEKQRGKQWVTVVRRKGKRDNAGVARTNETVGGTQPMAVQTGGRGTTRRVRLPSPPRTAAVVVTLRPDAVARGVTYKEVLANAKAKVGLQDLGIEGVSCRPTAAGARIMEISGPCGGERADALAAGLREAVAEVAVVSRPTKRIDVRLEGLEDSVSEEEVVWRVSHEVGCRPEEVRAGPIRAMRRGIGAIFLSLPVETGRKLVEKGQVVVGWSVARICALGAKPLRCFKCMGLGHTRALCSAVVERGLQCFRCGVQGHKAVDCAVETPKCAVCADAGREDRHHMGGVFCRPPVARAPFSRVPP</sequence>
<evidence type="ECO:0000256" key="1">
    <source>
        <dbReference type="PROSITE-ProRule" id="PRU00047"/>
    </source>
</evidence>
<dbReference type="InParanoid" id="A0A6L2PGW1"/>
<keyword evidence="1" id="KW-0479">Metal-binding</keyword>
<dbReference type="AlphaFoldDB" id="A0A6L2PGW1"/>
<protein>
    <recommendedName>
        <fullName evidence="3">CCHC-type domain-containing protein</fullName>
    </recommendedName>
</protein>
<proteinExistence type="predicted"/>
<keyword evidence="1" id="KW-0863">Zinc-finger</keyword>
<name>A0A6L2PGW1_COPFO</name>
<dbReference type="PROSITE" id="PS50158">
    <property type="entry name" value="ZF_CCHC"/>
    <property type="match status" value="1"/>
</dbReference>
<dbReference type="Gene3D" id="4.10.60.10">
    <property type="entry name" value="Zinc finger, CCHC-type"/>
    <property type="match status" value="1"/>
</dbReference>
<dbReference type="Proteomes" id="UP000502823">
    <property type="component" value="Unassembled WGS sequence"/>
</dbReference>
<feature type="region of interest" description="Disordered" evidence="2">
    <location>
        <begin position="67"/>
        <end position="93"/>
    </location>
</feature>